<keyword evidence="1" id="KW-0472">Membrane</keyword>
<reference evidence="2 3" key="1">
    <citation type="submission" date="2018-06" db="EMBL/GenBank/DDBJ databases">
        <title>Population genomics shows no distinction between pathogenic Candida krusei and environmental Pichia kudriavzevii: One species, four names.</title>
        <authorList>
            <person name="Douglass A.P."/>
            <person name="Offei B."/>
            <person name="Braun-Galleani S."/>
            <person name="Coughlan A.Y."/>
            <person name="Martos A."/>
            <person name="Ortiz-Merino R.A."/>
            <person name="Byrne K.P."/>
            <person name="Wolfe K.H."/>
        </authorList>
    </citation>
    <scope>NUCLEOTIDE SEQUENCE [LARGE SCALE GENOMIC DNA]</scope>
    <source>
        <strain evidence="2 3">CBS573</strain>
    </source>
</reference>
<dbReference type="VEuPathDB" id="FungiDB:C5L36_0C08110"/>
<proteinExistence type="predicted"/>
<dbReference type="GeneID" id="40384692"/>
<sequence>MIFNSLPGYLMISFPRFFFLLYCNSLFLLDLLCGKPVRFFMVKKFSGIQKEVLTLYRSCLRAVYEKPKVCIHSTHYP</sequence>
<evidence type="ECO:0000313" key="2">
    <source>
        <dbReference type="EMBL" id="AWU76897.1"/>
    </source>
</evidence>
<keyword evidence="1" id="KW-0812">Transmembrane</keyword>
<dbReference type="OrthoDB" id="3994406at2759"/>
<dbReference type="Proteomes" id="UP000249293">
    <property type="component" value="Chromosome 3"/>
</dbReference>
<evidence type="ECO:0000313" key="3">
    <source>
        <dbReference type="Proteomes" id="UP000249293"/>
    </source>
</evidence>
<dbReference type="AlphaFoldDB" id="A0A2U9R6A1"/>
<evidence type="ECO:0000256" key="1">
    <source>
        <dbReference type="SAM" id="Phobius"/>
    </source>
</evidence>
<protein>
    <submittedName>
        <fullName evidence="2">Uncharacterized protein</fullName>
    </submittedName>
</protein>
<name>A0A2U9R6A1_PICKU</name>
<organism evidence="2 3">
    <name type="scientific">Pichia kudriavzevii</name>
    <name type="common">Yeast</name>
    <name type="synonym">Issatchenkia orientalis</name>
    <dbReference type="NCBI Taxonomy" id="4909"/>
    <lineage>
        <taxon>Eukaryota</taxon>
        <taxon>Fungi</taxon>
        <taxon>Dikarya</taxon>
        <taxon>Ascomycota</taxon>
        <taxon>Saccharomycotina</taxon>
        <taxon>Pichiomycetes</taxon>
        <taxon>Pichiales</taxon>
        <taxon>Pichiaceae</taxon>
        <taxon>Pichia</taxon>
    </lineage>
</organism>
<keyword evidence="1" id="KW-1133">Transmembrane helix</keyword>
<accession>A0A2U9R6A1</accession>
<dbReference type="RefSeq" id="XP_029322374.1">
    <property type="nucleotide sequence ID" value="XM_029466514.1"/>
</dbReference>
<feature type="transmembrane region" description="Helical" evidence="1">
    <location>
        <begin position="12"/>
        <end position="33"/>
    </location>
</feature>
<dbReference type="EMBL" id="CP028775">
    <property type="protein sequence ID" value="AWU76897.1"/>
    <property type="molecule type" value="Genomic_DNA"/>
</dbReference>
<keyword evidence="3" id="KW-1185">Reference proteome</keyword>
<gene>
    <name evidence="2" type="ORF">C5L36_0C08110</name>
</gene>
<dbReference type="KEGG" id="pkz:C5L36_0C08110"/>